<reference evidence="3 4" key="1">
    <citation type="submission" date="2024-01" db="EMBL/GenBank/DDBJ databases">
        <title>A draft genome for the cacao thread blight pathogen Marasmiellus scandens.</title>
        <authorList>
            <person name="Baruah I.K."/>
            <person name="Leung J."/>
            <person name="Bukari Y."/>
            <person name="Amoako-Attah I."/>
            <person name="Meinhardt L.W."/>
            <person name="Bailey B.A."/>
            <person name="Cohen S.P."/>
        </authorList>
    </citation>
    <scope>NUCLEOTIDE SEQUENCE [LARGE SCALE GENOMIC DNA]</scope>
    <source>
        <strain evidence="3 4">GH-19</strain>
    </source>
</reference>
<proteinExistence type="predicted"/>
<comment type="caution">
    <text evidence="3">The sequence shown here is derived from an EMBL/GenBank/DDBJ whole genome shotgun (WGS) entry which is preliminary data.</text>
</comment>
<keyword evidence="4" id="KW-1185">Reference proteome</keyword>
<feature type="chain" id="PRO_5047482309" evidence="2">
    <location>
        <begin position="23"/>
        <end position="200"/>
    </location>
</feature>
<organism evidence="3 4">
    <name type="scientific">Marasmiellus scandens</name>
    <dbReference type="NCBI Taxonomy" id="2682957"/>
    <lineage>
        <taxon>Eukaryota</taxon>
        <taxon>Fungi</taxon>
        <taxon>Dikarya</taxon>
        <taxon>Basidiomycota</taxon>
        <taxon>Agaricomycotina</taxon>
        <taxon>Agaricomycetes</taxon>
        <taxon>Agaricomycetidae</taxon>
        <taxon>Agaricales</taxon>
        <taxon>Marasmiineae</taxon>
        <taxon>Omphalotaceae</taxon>
        <taxon>Marasmiellus</taxon>
    </lineage>
</organism>
<evidence type="ECO:0000313" key="3">
    <source>
        <dbReference type="EMBL" id="KAK7452170.1"/>
    </source>
</evidence>
<gene>
    <name evidence="3" type="ORF">VKT23_012273</name>
</gene>
<evidence type="ECO:0000256" key="2">
    <source>
        <dbReference type="SAM" id="SignalP"/>
    </source>
</evidence>
<keyword evidence="2" id="KW-0732">Signal</keyword>
<accession>A0ABR1J936</accession>
<dbReference type="EMBL" id="JBANRG010000029">
    <property type="protein sequence ID" value="KAK7452170.1"/>
    <property type="molecule type" value="Genomic_DNA"/>
</dbReference>
<feature type="region of interest" description="Disordered" evidence="1">
    <location>
        <begin position="136"/>
        <end position="200"/>
    </location>
</feature>
<feature type="compositionally biased region" description="Polar residues" evidence="1">
    <location>
        <begin position="157"/>
        <end position="179"/>
    </location>
</feature>
<sequence>MQTAIGLVWYIIDFFVHTPTQATELEEDTTFFVDDRDPGVSYVDGQAGAGREEDDLAAPPLNHTLTSTSGPRGIRSKIPNLFTFLADLIPRTGINLSAPSGSDLGSISTASTTPTVTTCTLPTLVEREGLVLSAINASSGSGSGRLSTSTPSEKLTDSASLNNAISGASQSGELRSSSEPYLDSGIRFVDSRPPPAHTEV</sequence>
<evidence type="ECO:0000313" key="4">
    <source>
        <dbReference type="Proteomes" id="UP001498398"/>
    </source>
</evidence>
<feature type="region of interest" description="Disordered" evidence="1">
    <location>
        <begin position="43"/>
        <end position="72"/>
    </location>
</feature>
<dbReference type="Proteomes" id="UP001498398">
    <property type="component" value="Unassembled WGS sequence"/>
</dbReference>
<feature type="signal peptide" evidence="2">
    <location>
        <begin position="1"/>
        <end position="22"/>
    </location>
</feature>
<name>A0ABR1J936_9AGAR</name>
<feature type="compositionally biased region" description="Low complexity" evidence="1">
    <location>
        <begin position="138"/>
        <end position="152"/>
    </location>
</feature>
<protein>
    <submittedName>
        <fullName evidence="3">Uncharacterized protein</fullName>
    </submittedName>
</protein>
<evidence type="ECO:0000256" key="1">
    <source>
        <dbReference type="SAM" id="MobiDB-lite"/>
    </source>
</evidence>